<evidence type="ECO:0000313" key="1">
    <source>
        <dbReference type="EMBL" id="AYD46280.1"/>
    </source>
</evidence>
<evidence type="ECO:0000313" key="2">
    <source>
        <dbReference type="Proteomes" id="UP000266118"/>
    </source>
</evidence>
<proteinExistence type="predicted"/>
<keyword evidence="2" id="KW-1185">Reference proteome</keyword>
<protein>
    <submittedName>
        <fullName evidence="1">Uncharacterized protein</fullName>
    </submittedName>
</protein>
<dbReference type="AlphaFoldDB" id="A0A386HL93"/>
<gene>
    <name evidence="1" type="ORF">D6B99_00775</name>
</gene>
<dbReference type="EMBL" id="CP032489">
    <property type="protein sequence ID" value="AYD46280.1"/>
    <property type="molecule type" value="Genomic_DNA"/>
</dbReference>
<dbReference type="KEGG" id="ark:D6B99_00775"/>
<organism evidence="1 2">
    <name type="scientific">Arachidicoccus soli</name>
    <dbReference type="NCBI Taxonomy" id="2341117"/>
    <lineage>
        <taxon>Bacteria</taxon>
        <taxon>Pseudomonadati</taxon>
        <taxon>Bacteroidota</taxon>
        <taxon>Chitinophagia</taxon>
        <taxon>Chitinophagales</taxon>
        <taxon>Chitinophagaceae</taxon>
        <taxon>Arachidicoccus</taxon>
    </lineage>
</organism>
<accession>A0A386HL93</accession>
<reference evidence="1 2" key="1">
    <citation type="submission" date="2018-09" db="EMBL/GenBank/DDBJ databases">
        <title>Arachidicoccus sp. nov., a bacterium isolated from soil.</title>
        <authorList>
            <person name="Weon H.-Y."/>
            <person name="Kwon S.-W."/>
            <person name="Lee S.A."/>
        </authorList>
    </citation>
    <scope>NUCLEOTIDE SEQUENCE [LARGE SCALE GENOMIC DNA]</scope>
    <source>
        <strain evidence="1 2">KIS59-12</strain>
    </source>
</reference>
<name>A0A386HL93_9BACT</name>
<sequence>MRTGISCAVAQKIVHKIKVRNKKNCLINFIKIESFFYLESASHSINKKIIVLAKILSQISSKLKLQTKVAMKKLNLY</sequence>
<dbReference type="Proteomes" id="UP000266118">
    <property type="component" value="Chromosome"/>
</dbReference>